<evidence type="ECO:0000256" key="11">
    <source>
        <dbReference type="ARBA" id="ARBA00030054"/>
    </source>
</evidence>
<reference evidence="15 16" key="1">
    <citation type="submission" date="2018-03" db="EMBL/GenBank/DDBJ databases">
        <title>Draft genome sequence of Rohu Carp (Labeo rohita).</title>
        <authorList>
            <person name="Das P."/>
            <person name="Kushwaha B."/>
            <person name="Joshi C.G."/>
            <person name="Kumar D."/>
            <person name="Nagpure N.S."/>
            <person name="Sahoo L."/>
            <person name="Das S.P."/>
            <person name="Bit A."/>
            <person name="Patnaik S."/>
            <person name="Meher P.K."/>
            <person name="Jayasankar P."/>
            <person name="Koringa P.G."/>
            <person name="Patel N.V."/>
            <person name="Hinsu A.T."/>
            <person name="Kumar R."/>
            <person name="Pandey M."/>
            <person name="Agarwal S."/>
            <person name="Srivastava S."/>
            <person name="Singh M."/>
            <person name="Iquebal M.A."/>
            <person name="Jaiswal S."/>
            <person name="Angadi U.B."/>
            <person name="Kumar N."/>
            <person name="Raza M."/>
            <person name="Shah T.M."/>
            <person name="Rai A."/>
            <person name="Jena J.K."/>
        </authorList>
    </citation>
    <scope>NUCLEOTIDE SEQUENCE [LARGE SCALE GENOMIC DNA]</scope>
    <source>
        <strain evidence="15">DASCIFA01</strain>
        <tissue evidence="15">Testis</tissue>
    </source>
</reference>
<dbReference type="Pfam" id="PF08166">
    <property type="entry name" value="PELP1_HEAT"/>
    <property type="match status" value="2"/>
</dbReference>
<keyword evidence="16" id="KW-1185">Reference proteome</keyword>
<feature type="compositionally biased region" description="Basic and acidic residues" evidence="12">
    <location>
        <begin position="1084"/>
        <end position="1093"/>
    </location>
</feature>
<dbReference type="Gene3D" id="1.25.10.10">
    <property type="entry name" value="Leucine-rich Repeat Variant"/>
    <property type="match status" value="1"/>
</dbReference>
<evidence type="ECO:0000256" key="10">
    <source>
        <dbReference type="ARBA" id="ARBA00023242"/>
    </source>
</evidence>
<keyword evidence="8" id="KW-0010">Activator</keyword>
<dbReference type="InterPro" id="IPR012583">
    <property type="entry name" value="RIX1_N"/>
</dbReference>
<sequence length="1119" mass="120604">MASAAWLHGPNITRLTEGLVSVLKEDRPEYLPALLANYREHGVVGAQSTGAVGGLVGISNARLGSSKTRFEGLCLLSVLVKDSSSEVFQQHCLSWLRTLQQVIQSQAPLPTVQLAVSVLQDLLQYSSQLPELAREVGLNSILGILTSLLSLKSECHLAAMKGMIACMIYYPRACGSLREKLAAYFLSKMDSDNPKVQEVACECYGRLPCLGGVLERGGGGRRAEGWTNHLHCLLASANGMLGQLYQGAEAVLVVDWSSIAVCLQGFSHSLCLHGHLCLRLVWASKERTGITVTPRMTKNECAVRVTVYRAIELWVRIGGASLLQGSPSHTELLFTHLMGDITPASEAVKLRSGQQSQSMNDLISSAGKSGPRRTKGLGMGDGISLQRKGDVLANQDTCVAALRALRQIILTSGTLLKEDLHKQQSHCVPEVGAVSGQYGSPAPRRELYRLLLALVLVPSPRWPPPLSCAVSAFSHGRRDRNIMVSSFCAEALTICNTLIHPRTPSISLPLSPLTLKSTPSAPVLASGQNPSLSIPTLLGGPTAGPPFPARHPMGLGPASLLGSLENHLPLAPPVVPTPAGTTATPGDLLLSPAQPGELPGLGAPEGQRQVFVRYDKEEPEDVEISLESDSDDSVVIMPVGMMEMQDGAANAQSLSQPAVPAVGGLQPSAPVVGEVGSVDTSLPNELPTSIPHQILPANANSINSFPGPSQTAQLVSLVPPLNSTTASLSASPAGLADSLTGGQQLQQMLMQTSPGGQPPTLGLSLQMQIQSQMAQNSRQLQQQPPANEVDQNVININSSDDEEEEEELEEEDELGEEEEEEEGLEDEEEEEECSDFMEDEEYCEGEDFEDYDDEEDEDEEESEEIQPLEGDNGRGMIGEEEAEVMIEAEEPQGIEMFCMEREREVEREVEPGIEEMEGVRSVYADDRIKDKATVEEIENIGAVERNEPVVDKEEIESLVIGGDAEDAEGHEEDIRVEAVEPEAKTCEQEEVKPEDPAEDAGPSQQGQELTVEDEVQKQEPEIQPEDTTNQSAPSTSEQETLQSVAETAEEEVEKESGEQGDDSDARGTKRKMEDREEGESSEQGTEKKKKDDEAMASMLADFVDCPPDDDDHGASQSQS</sequence>
<dbReference type="InterPro" id="IPR012980">
    <property type="entry name" value="PELP1_middle"/>
</dbReference>
<dbReference type="InterPro" id="IPR016024">
    <property type="entry name" value="ARM-type_fold"/>
</dbReference>
<dbReference type="PANTHER" id="PTHR34105">
    <property type="entry name" value="PROLINE-, GLUTAMIC ACID- AND LEUCINE-RICH PROTEIN 1"/>
    <property type="match status" value="1"/>
</dbReference>
<feature type="domain" description="Pre-rRNA-processing protein RIX1 N-terminal" evidence="14">
    <location>
        <begin position="20"/>
        <end position="194"/>
    </location>
</feature>
<keyword evidence="6" id="KW-0678">Repressor</keyword>
<gene>
    <name evidence="15" type="ORF">ROHU_036808</name>
</gene>
<dbReference type="GO" id="GO:0005634">
    <property type="term" value="C:nucleus"/>
    <property type="evidence" value="ECO:0007669"/>
    <property type="project" value="UniProtKB-SubCell"/>
</dbReference>
<keyword evidence="10" id="KW-0539">Nucleus</keyword>
<feature type="compositionally biased region" description="Polar residues" evidence="12">
    <location>
        <begin position="769"/>
        <end position="798"/>
    </location>
</feature>
<accession>A0A498MPE7</accession>
<evidence type="ECO:0000256" key="6">
    <source>
        <dbReference type="ARBA" id="ARBA00022491"/>
    </source>
</evidence>
<dbReference type="Pfam" id="PF08167">
    <property type="entry name" value="RIX1"/>
    <property type="match status" value="1"/>
</dbReference>
<feature type="region of interest" description="Disordered" evidence="12">
    <location>
        <begin position="769"/>
        <end position="878"/>
    </location>
</feature>
<keyword evidence="17" id="KW-1267">Proteomics identification</keyword>
<dbReference type="STRING" id="84645.A0A498MPE7"/>
<comment type="similarity">
    <text evidence="3">Belongs to the RIX1/PELP1 family.</text>
</comment>
<evidence type="ECO:0007829" key="17">
    <source>
        <dbReference type="PeptideAtlas" id="A0A498MPE7"/>
    </source>
</evidence>
<evidence type="ECO:0000259" key="13">
    <source>
        <dbReference type="Pfam" id="PF08166"/>
    </source>
</evidence>
<comment type="subcellular location">
    <subcellularLocation>
        <location evidence="2">Cytoplasm</location>
    </subcellularLocation>
    <subcellularLocation>
        <location evidence="1">Nucleus</location>
    </subcellularLocation>
</comment>
<evidence type="ECO:0000313" key="15">
    <source>
        <dbReference type="EMBL" id="RXN21673.1"/>
    </source>
</evidence>
<dbReference type="SUPFAM" id="SSF48371">
    <property type="entry name" value="ARM repeat"/>
    <property type="match status" value="1"/>
</dbReference>
<feature type="compositionally biased region" description="Basic and acidic residues" evidence="12">
    <location>
        <begin position="1063"/>
        <end position="1074"/>
    </location>
</feature>
<feature type="compositionally biased region" description="Basic and acidic residues" evidence="12">
    <location>
        <begin position="972"/>
        <end position="995"/>
    </location>
</feature>
<feature type="domain" description="PELP1 middle" evidence="13">
    <location>
        <begin position="302"/>
        <end position="355"/>
    </location>
</feature>
<evidence type="ECO:0000256" key="5">
    <source>
        <dbReference type="ARBA" id="ARBA00022490"/>
    </source>
</evidence>
<dbReference type="GO" id="GO:0005737">
    <property type="term" value="C:cytoplasm"/>
    <property type="evidence" value="ECO:0007669"/>
    <property type="project" value="UniProtKB-SubCell"/>
</dbReference>
<evidence type="ECO:0000256" key="4">
    <source>
        <dbReference type="ARBA" id="ARBA00018417"/>
    </source>
</evidence>
<dbReference type="InterPro" id="IPR011989">
    <property type="entry name" value="ARM-like"/>
</dbReference>
<evidence type="ECO:0000313" key="16">
    <source>
        <dbReference type="Proteomes" id="UP000290572"/>
    </source>
</evidence>
<keyword evidence="9" id="KW-0804">Transcription</keyword>
<feature type="compositionally biased region" description="Low complexity" evidence="12">
    <location>
        <begin position="577"/>
        <end position="606"/>
    </location>
</feature>
<evidence type="ECO:0000256" key="2">
    <source>
        <dbReference type="ARBA" id="ARBA00004496"/>
    </source>
</evidence>
<feature type="compositionally biased region" description="Acidic residues" evidence="12">
    <location>
        <begin position="1047"/>
        <end position="1062"/>
    </location>
</feature>
<comment type="caution">
    <text evidence="15">The sequence shown here is derived from an EMBL/GenBank/DDBJ whole genome shotgun (WGS) entry which is preliminary data.</text>
</comment>
<evidence type="ECO:0000259" key="14">
    <source>
        <dbReference type="Pfam" id="PF08167"/>
    </source>
</evidence>
<feature type="region of interest" description="Disordered" evidence="12">
    <location>
        <begin position="959"/>
        <end position="1119"/>
    </location>
</feature>
<feature type="region of interest" description="Disordered" evidence="12">
    <location>
        <begin position="576"/>
        <end position="606"/>
    </location>
</feature>
<evidence type="ECO:0000256" key="9">
    <source>
        <dbReference type="ARBA" id="ARBA00023163"/>
    </source>
</evidence>
<protein>
    <recommendedName>
        <fullName evidence="4">Proline-, glutamic acid- and leucine-rich protein 1</fullName>
    </recommendedName>
    <alternativeName>
        <fullName evidence="11">Modulator of non-genomic activity of estrogen receptor</fullName>
    </alternativeName>
</protein>
<keyword evidence="5" id="KW-0963">Cytoplasm</keyword>
<evidence type="ECO:0000256" key="3">
    <source>
        <dbReference type="ARBA" id="ARBA00010511"/>
    </source>
</evidence>
<dbReference type="GO" id="GO:0006364">
    <property type="term" value="P:rRNA processing"/>
    <property type="evidence" value="ECO:0007669"/>
    <property type="project" value="TreeGrafter"/>
</dbReference>
<evidence type="ECO:0000256" key="8">
    <source>
        <dbReference type="ARBA" id="ARBA00023159"/>
    </source>
</evidence>
<feature type="compositionally biased region" description="Acidic residues" evidence="12">
    <location>
        <begin position="799"/>
        <end position="866"/>
    </location>
</feature>
<dbReference type="PANTHER" id="PTHR34105:SF1">
    <property type="entry name" value="PROLINE-, GLUTAMIC ACID- AND LEUCINE-RICH PROTEIN 1"/>
    <property type="match status" value="1"/>
</dbReference>
<evidence type="ECO:0000256" key="12">
    <source>
        <dbReference type="SAM" id="MobiDB-lite"/>
    </source>
</evidence>
<name>A0A498MPE7_LABRO</name>
<evidence type="ECO:0000256" key="7">
    <source>
        <dbReference type="ARBA" id="ARBA00022737"/>
    </source>
</evidence>
<feature type="domain" description="PELP1 middle" evidence="13">
    <location>
        <begin position="445"/>
        <end position="505"/>
    </location>
</feature>
<keyword evidence="7" id="KW-0677">Repeat</keyword>
<dbReference type="Proteomes" id="UP000290572">
    <property type="component" value="Unassembled WGS sequence"/>
</dbReference>
<proteinExistence type="evidence at protein level"/>
<feature type="compositionally biased region" description="Polar residues" evidence="12">
    <location>
        <begin position="1025"/>
        <end position="1041"/>
    </location>
</feature>
<organism evidence="15 16">
    <name type="scientific">Labeo rohita</name>
    <name type="common">Indian major carp</name>
    <name type="synonym">Cyprinus rohita</name>
    <dbReference type="NCBI Taxonomy" id="84645"/>
    <lineage>
        <taxon>Eukaryota</taxon>
        <taxon>Metazoa</taxon>
        <taxon>Chordata</taxon>
        <taxon>Craniata</taxon>
        <taxon>Vertebrata</taxon>
        <taxon>Euteleostomi</taxon>
        <taxon>Actinopterygii</taxon>
        <taxon>Neopterygii</taxon>
        <taxon>Teleostei</taxon>
        <taxon>Ostariophysi</taxon>
        <taxon>Cypriniformes</taxon>
        <taxon>Cyprinidae</taxon>
        <taxon>Labeoninae</taxon>
        <taxon>Labeonini</taxon>
        <taxon>Labeo</taxon>
    </lineage>
</organism>
<evidence type="ECO:0000256" key="1">
    <source>
        <dbReference type="ARBA" id="ARBA00004123"/>
    </source>
</evidence>
<dbReference type="EMBL" id="QBIY01012612">
    <property type="protein sequence ID" value="RXN21673.1"/>
    <property type="molecule type" value="Genomic_DNA"/>
</dbReference>
<dbReference type="AlphaFoldDB" id="A0A498MPE7"/>